<evidence type="ECO:0000256" key="5">
    <source>
        <dbReference type="ARBA" id="ARBA00022691"/>
    </source>
</evidence>
<dbReference type="EC" id="2.1.1.170" evidence="6"/>
<dbReference type="InterPro" id="IPR029063">
    <property type="entry name" value="SAM-dependent_MTases_sf"/>
</dbReference>
<dbReference type="PIRSF" id="PIRSF003078">
    <property type="entry name" value="GidB"/>
    <property type="match status" value="1"/>
</dbReference>
<feature type="binding site" evidence="6">
    <location>
        <position position="74"/>
    </location>
    <ligand>
        <name>S-adenosyl-L-methionine</name>
        <dbReference type="ChEBI" id="CHEBI:59789"/>
    </ligand>
</feature>
<dbReference type="Pfam" id="PF02527">
    <property type="entry name" value="GidB"/>
    <property type="match status" value="1"/>
</dbReference>
<evidence type="ECO:0000313" key="8">
    <source>
        <dbReference type="Proteomes" id="UP000781958"/>
    </source>
</evidence>
<keyword evidence="3 6" id="KW-0489">Methyltransferase</keyword>
<name>A0ABS4SMW6_9PROT</name>
<evidence type="ECO:0000256" key="2">
    <source>
        <dbReference type="ARBA" id="ARBA00022552"/>
    </source>
</evidence>
<comment type="caution">
    <text evidence="6">Lacks conserved residue(s) required for the propagation of feature annotation.</text>
</comment>
<dbReference type="NCBIfam" id="TIGR00138">
    <property type="entry name" value="rsmG_gidB"/>
    <property type="match status" value="1"/>
</dbReference>
<comment type="similarity">
    <text evidence="6">Belongs to the methyltransferase superfamily. RNA methyltransferase RsmG family.</text>
</comment>
<keyword evidence="5 6" id="KW-0949">S-adenosyl-L-methionine</keyword>
<keyword evidence="4 6" id="KW-0808">Transferase</keyword>
<protein>
    <recommendedName>
        <fullName evidence="6">Ribosomal RNA small subunit methyltransferase G</fullName>
        <ecNumber evidence="6">2.1.1.170</ecNumber>
    </recommendedName>
    <alternativeName>
        <fullName evidence="6">16S rRNA 7-methylguanosine methyltransferase</fullName>
        <shortName evidence="6">16S rRNA m7G methyltransferase</shortName>
    </alternativeName>
</protein>
<gene>
    <name evidence="6" type="primary">rsmG</name>
    <name evidence="7" type="ORF">J2851_003670</name>
</gene>
<comment type="subcellular location">
    <subcellularLocation>
        <location evidence="6">Cytoplasm</location>
    </subcellularLocation>
</comment>
<sequence length="204" mass="22280">MSGFDAAAFQAETGVSRETLDRLAAYDATLRKWQPKINLVGPSTLPDAWRRHFLDSAQLFPLIPESARVLVDLGSGAGFPGLVLAIMGVPEVHLVESDARKCAFLREAARAANAKITVHNKRIEAVTGIEADVVTARALAPLSELLAWAHPFIGNRGATLFPKGQNVAEELTDTTKYWKMRTERFDSRTDPTGTILRVSGIDRV</sequence>
<dbReference type="PANTHER" id="PTHR31760:SF0">
    <property type="entry name" value="S-ADENOSYL-L-METHIONINE-DEPENDENT METHYLTRANSFERASES SUPERFAMILY PROTEIN"/>
    <property type="match status" value="1"/>
</dbReference>
<feature type="binding site" evidence="6">
    <location>
        <position position="79"/>
    </location>
    <ligand>
        <name>S-adenosyl-L-methionine</name>
        <dbReference type="ChEBI" id="CHEBI:59789"/>
    </ligand>
</feature>
<dbReference type="GO" id="GO:0032259">
    <property type="term" value="P:methylation"/>
    <property type="evidence" value="ECO:0007669"/>
    <property type="project" value="UniProtKB-KW"/>
</dbReference>
<organism evidence="7 8">
    <name type="scientific">Azospirillum rugosum</name>
    <dbReference type="NCBI Taxonomy" id="416170"/>
    <lineage>
        <taxon>Bacteria</taxon>
        <taxon>Pseudomonadati</taxon>
        <taxon>Pseudomonadota</taxon>
        <taxon>Alphaproteobacteria</taxon>
        <taxon>Rhodospirillales</taxon>
        <taxon>Azospirillaceae</taxon>
        <taxon>Azospirillum</taxon>
    </lineage>
</organism>
<evidence type="ECO:0000313" key="7">
    <source>
        <dbReference type="EMBL" id="MBP2293885.1"/>
    </source>
</evidence>
<dbReference type="SUPFAM" id="SSF53335">
    <property type="entry name" value="S-adenosyl-L-methionine-dependent methyltransferases"/>
    <property type="match status" value="1"/>
</dbReference>
<keyword evidence="1 6" id="KW-0963">Cytoplasm</keyword>
<accession>A0ABS4SMW6</accession>
<keyword evidence="2 6" id="KW-0698">rRNA processing</keyword>
<dbReference type="RefSeq" id="WP_209767804.1">
    <property type="nucleotide sequence ID" value="NZ_JAGINP010000013.1"/>
</dbReference>
<feature type="binding site" evidence="6">
    <location>
        <position position="137"/>
    </location>
    <ligand>
        <name>S-adenosyl-L-methionine</name>
        <dbReference type="ChEBI" id="CHEBI:59789"/>
    </ligand>
</feature>
<comment type="catalytic activity">
    <reaction evidence="6">
        <text>guanosine(527) in 16S rRNA + S-adenosyl-L-methionine = N(7)-methylguanosine(527) in 16S rRNA + S-adenosyl-L-homocysteine</text>
        <dbReference type="Rhea" id="RHEA:42732"/>
        <dbReference type="Rhea" id="RHEA-COMP:10209"/>
        <dbReference type="Rhea" id="RHEA-COMP:10210"/>
        <dbReference type="ChEBI" id="CHEBI:57856"/>
        <dbReference type="ChEBI" id="CHEBI:59789"/>
        <dbReference type="ChEBI" id="CHEBI:74269"/>
        <dbReference type="ChEBI" id="CHEBI:74480"/>
        <dbReference type="EC" id="2.1.1.170"/>
    </reaction>
</comment>
<keyword evidence="8" id="KW-1185">Reference proteome</keyword>
<dbReference type="HAMAP" id="MF_00074">
    <property type="entry name" value="16SrRNA_methyltr_G"/>
    <property type="match status" value="1"/>
</dbReference>
<reference evidence="7 8" key="1">
    <citation type="submission" date="2021-03" db="EMBL/GenBank/DDBJ databases">
        <title>Genomic Encyclopedia of Type Strains, Phase III (KMG-III): the genomes of soil and plant-associated and newly described type strains.</title>
        <authorList>
            <person name="Whitman W."/>
        </authorList>
    </citation>
    <scope>NUCLEOTIDE SEQUENCE [LARGE SCALE GENOMIC DNA]</scope>
    <source>
        <strain evidence="7 8">IMMIB AFH-6</strain>
    </source>
</reference>
<feature type="binding site" evidence="6">
    <location>
        <begin position="123"/>
        <end position="124"/>
    </location>
    <ligand>
        <name>S-adenosyl-L-methionine</name>
        <dbReference type="ChEBI" id="CHEBI:59789"/>
    </ligand>
</feature>
<dbReference type="PANTHER" id="PTHR31760">
    <property type="entry name" value="S-ADENOSYL-L-METHIONINE-DEPENDENT METHYLTRANSFERASES SUPERFAMILY PROTEIN"/>
    <property type="match status" value="1"/>
</dbReference>
<evidence type="ECO:0000256" key="4">
    <source>
        <dbReference type="ARBA" id="ARBA00022679"/>
    </source>
</evidence>
<dbReference type="InterPro" id="IPR003682">
    <property type="entry name" value="rRNA_ssu_MeTfrase_G"/>
</dbReference>
<evidence type="ECO:0000256" key="1">
    <source>
        <dbReference type="ARBA" id="ARBA00022490"/>
    </source>
</evidence>
<evidence type="ECO:0000256" key="6">
    <source>
        <dbReference type="HAMAP-Rule" id="MF_00074"/>
    </source>
</evidence>
<dbReference type="Proteomes" id="UP000781958">
    <property type="component" value="Unassembled WGS sequence"/>
</dbReference>
<evidence type="ECO:0000256" key="3">
    <source>
        <dbReference type="ARBA" id="ARBA00022603"/>
    </source>
</evidence>
<comment type="caution">
    <text evidence="7">The sequence shown here is derived from an EMBL/GenBank/DDBJ whole genome shotgun (WGS) entry which is preliminary data.</text>
</comment>
<dbReference type="GO" id="GO:0008168">
    <property type="term" value="F:methyltransferase activity"/>
    <property type="evidence" value="ECO:0007669"/>
    <property type="project" value="UniProtKB-KW"/>
</dbReference>
<dbReference type="Gene3D" id="3.40.50.150">
    <property type="entry name" value="Vaccinia Virus protein VP39"/>
    <property type="match status" value="1"/>
</dbReference>
<proteinExistence type="inferred from homology"/>
<comment type="function">
    <text evidence="6">Specifically methylates the N7 position of guanine in position 527 of 16S rRNA.</text>
</comment>
<dbReference type="EMBL" id="JAGINP010000013">
    <property type="protein sequence ID" value="MBP2293885.1"/>
    <property type="molecule type" value="Genomic_DNA"/>
</dbReference>